<reference evidence="2 3" key="1">
    <citation type="submission" date="2024-08" db="EMBL/GenBank/DDBJ databases">
        <title>Tateyamaria sp. nov., isolated from marine algae.</title>
        <authorList>
            <person name="Choi B.J."/>
            <person name="Kim J.M."/>
            <person name="Lee J.K."/>
            <person name="Choi D.G."/>
            <person name="Bayburt H."/>
            <person name="Baek J.H."/>
            <person name="Han D.M."/>
            <person name="Jeon C.O."/>
        </authorList>
    </citation>
    <scope>NUCLEOTIDE SEQUENCE [LARGE SCALE GENOMIC DNA]</scope>
    <source>
        <strain evidence="2 3">KMU-156</strain>
    </source>
</reference>
<gene>
    <name evidence="2" type="ORF">ACERZ8_20560</name>
</gene>
<dbReference type="Gene3D" id="2.120.10.80">
    <property type="entry name" value="Kelch-type beta propeller"/>
    <property type="match status" value="1"/>
</dbReference>
<organism evidence="2 3">
    <name type="scientific">Tateyamaria armeniaca</name>
    <dbReference type="NCBI Taxonomy" id="2518930"/>
    <lineage>
        <taxon>Bacteria</taxon>
        <taxon>Pseudomonadati</taxon>
        <taxon>Pseudomonadota</taxon>
        <taxon>Alphaproteobacteria</taxon>
        <taxon>Rhodobacterales</taxon>
        <taxon>Roseobacteraceae</taxon>
        <taxon>Tateyamaria</taxon>
    </lineage>
</organism>
<sequence>MSSWITLDCNGAPHCRHENGFAAYGGKFYLFGGRRIQPVDIFDPDTNTWTHGTPPPSKSTIFSR</sequence>
<evidence type="ECO:0000313" key="3">
    <source>
        <dbReference type="Proteomes" id="UP001627408"/>
    </source>
</evidence>
<name>A0ABW8UYC7_9RHOB</name>
<accession>A0ABW8UYC7</accession>
<dbReference type="RefSeq" id="WP_407594052.1">
    <property type="nucleotide sequence ID" value="NZ_JBHDIY010000002.1"/>
</dbReference>
<dbReference type="EMBL" id="JBHDIY010000002">
    <property type="protein sequence ID" value="MFL4472156.1"/>
    <property type="molecule type" value="Genomic_DNA"/>
</dbReference>
<keyword evidence="3" id="KW-1185">Reference proteome</keyword>
<proteinExistence type="predicted"/>
<dbReference type="InterPro" id="IPR015915">
    <property type="entry name" value="Kelch-typ_b-propeller"/>
</dbReference>
<protein>
    <recommendedName>
        <fullName evidence="4">Galactose oxidase</fullName>
    </recommendedName>
</protein>
<evidence type="ECO:0000313" key="2">
    <source>
        <dbReference type="EMBL" id="MFL4472156.1"/>
    </source>
</evidence>
<feature type="region of interest" description="Disordered" evidence="1">
    <location>
        <begin position="45"/>
        <end position="64"/>
    </location>
</feature>
<dbReference type="Proteomes" id="UP001627408">
    <property type="component" value="Unassembled WGS sequence"/>
</dbReference>
<dbReference type="SUPFAM" id="SSF117281">
    <property type="entry name" value="Kelch motif"/>
    <property type="match status" value="1"/>
</dbReference>
<comment type="caution">
    <text evidence="2">The sequence shown here is derived from an EMBL/GenBank/DDBJ whole genome shotgun (WGS) entry which is preliminary data.</text>
</comment>
<evidence type="ECO:0000256" key="1">
    <source>
        <dbReference type="SAM" id="MobiDB-lite"/>
    </source>
</evidence>
<evidence type="ECO:0008006" key="4">
    <source>
        <dbReference type="Google" id="ProtNLM"/>
    </source>
</evidence>